<name>A0A4Z2HAT7_9TELE</name>
<dbReference type="Proteomes" id="UP000314294">
    <property type="component" value="Unassembled WGS sequence"/>
</dbReference>
<proteinExistence type="predicted"/>
<evidence type="ECO:0000313" key="2">
    <source>
        <dbReference type="Proteomes" id="UP000314294"/>
    </source>
</evidence>
<keyword evidence="2" id="KW-1185">Reference proteome</keyword>
<dbReference type="AlphaFoldDB" id="A0A4Z2HAT7"/>
<comment type="caution">
    <text evidence="1">The sequence shown here is derived from an EMBL/GenBank/DDBJ whole genome shotgun (WGS) entry which is preliminary data.</text>
</comment>
<reference evidence="1 2" key="1">
    <citation type="submission" date="2019-03" db="EMBL/GenBank/DDBJ databases">
        <title>First draft genome of Liparis tanakae, snailfish: a comprehensive survey of snailfish specific genes.</title>
        <authorList>
            <person name="Kim W."/>
            <person name="Song I."/>
            <person name="Jeong J.-H."/>
            <person name="Kim D."/>
            <person name="Kim S."/>
            <person name="Ryu S."/>
            <person name="Song J.Y."/>
            <person name="Lee S.K."/>
        </authorList>
    </citation>
    <scope>NUCLEOTIDE SEQUENCE [LARGE SCALE GENOMIC DNA]</scope>
    <source>
        <tissue evidence="1">Muscle</tissue>
    </source>
</reference>
<sequence>MNPRYSTSTSTAVVTNLCEPKIPDLRLHDRQDLPIEVLRENYCPDWTCELSLFIWPNFNWSSFQIDETRNTEFKCNIKSKIFFHRTQYEQEKTHFNEQLDELPI</sequence>
<evidence type="ECO:0000313" key="1">
    <source>
        <dbReference type="EMBL" id="TNN62123.1"/>
    </source>
</evidence>
<gene>
    <name evidence="1" type="ORF">EYF80_027613</name>
</gene>
<accession>A0A4Z2HAT7</accession>
<dbReference type="EMBL" id="SRLO01000300">
    <property type="protein sequence ID" value="TNN62123.1"/>
    <property type="molecule type" value="Genomic_DNA"/>
</dbReference>
<protein>
    <submittedName>
        <fullName evidence="1">Uncharacterized protein</fullName>
    </submittedName>
</protein>
<organism evidence="1 2">
    <name type="scientific">Liparis tanakae</name>
    <name type="common">Tanaka's snailfish</name>
    <dbReference type="NCBI Taxonomy" id="230148"/>
    <lineage>
        <taxon>Eukaryota</taxon>
        <taxon>Metazoa</taxon>
        <taxon>Chordata</taxon>
        <taxon>Craniata</taxon>
        <taxon>Vertebrata</taxon>
        <taxon>Euteleostomi</taxon>
        <taxon>Actinopterygii</taxon>
        <taxon>Neopterygii</taxon>
        <taxon>Teleostei</taxon>
        <taxon>Neoteleostei</taxon>
        <taxon>Acanthomorphata</taxon>
        <taxon>Eupercaria</taxon>
        <taxon>Perciformes</taxon>
        <taxon>Cottioidei</taxon>
        <taxon>Cottales</taxon>
        <taxon>Liparidae</taxon>
        <taxon>Liparis</taxon>
    </lineage>
</organism>